<dbReference type="KEGG" id="soy:115879161"/>
<keyword evidence="6 11" id="KW-0630">Potassium</keyword>
<keyword evidence="7 12" id="KW-1133">Transmembrane helix</keyword>
<evidence type="ECO:0000256" key="2">
    <source>
        <dbReference type="ARBA" id="ARBA00022448"/>
    </source>
</evidence>
<evidence type="ECO:0000256" key="1">
    <source>
        <dbReference type="ARBA" id="ARBA00004141"/>
    </source>
</evidence>
<evidence type="ECO:0000256" key="4">
    <source>
        <dbReference type="ARBA" id="ARBA00022692"/>
    </source>
</evidence>
<evidence type="ECO:0000256" key="10">
    <source>
        <dbReference type="ARBA" id="ARBA00023303"/>
    </source>
</evidence>
<reference evidence="16" key="1">
    <citation type="submission" date="2025-08" db="UniProtKB">
        <authorList>
            <consortium name="RefSeq"/>
        </authorList>
    </citation>
    <scope>IDENTIFICATION</scope>
    <source>
        <tissue evidence="16">Gonads</tissue>
    </source>
</reference>
<dbReference type="InterPro" id="IPR016449">
    <property type="entry name" value="K_chnl_inward-rec_Kir"/>
</dbReference>
<evidence type="ECO:0000313" key="16">
    <source>
        <dbReference type="RefSeq" id="XP_030751705.1"/>
    </source>
</evidence>
<dbReference type="GeneID" id="115879161"/>
<keyword evidence="3 11" id="KW-0633">Potassium transport</keyword>
<dbReference type="GO" id="GO:0005886">
    <property type="term" value="C:plasma membrane"/>
    <property type="evidence" value="ECO:0007669"/>
    <property type="project" value="TreeGrafter"/>
</dbReference>
<evidence type="ECO:0000256" key="6">
    <source>
        <dbReference type="ARBA" id="ARBA00022958"/>
    </source>
</evidence>
<evidence type="ECO:0000256" key="5">
    <source>
        <dbReference type="ARBA" id="ARBA00022882"/>
    </source>
</evidence>
<comment type="subcellular location">
    <subcellularLocation>
        <location evidence="1 11">Membrane</location>
        <topology evidence="1 11">Multi-pass membrane protein</topology>
    </subcellularLocation>
</comment>
<evidence type="ECO:0000256" key="11">
    <source>
        <dbReference type="RuleBase" id="RU003822"/>
    </source>
</evidence>
<evidence type="ECO:0000256" key="7">
    <source>
        <dbReference type="ARBA" id="ARBA00022989"/>
    </source>
</evidence>
<dbReference type="GO" id="GO:1990573">
    <property type="term" value="P:potassium ion import across plasma membrane"/>
    <property type="evidence" value="ECO:0007669"/>
    <property type="project" value="TreeGrafter"/>
</dbReference>
<feature type="domain" description="Inward rectifier potassium channel C-terminal" evidence="14">
    <location>
        <begin position="198"/>
        <end position="368"/>
    </location>
</feature>
<evidence type="ECO:0000256" key="12">
    <source>
        <dbReference type="SAM" id="Phobius"/>
    </source>
</evidence>
<feature type="domain" description="Potassium channel inwardly rectifying transmembrane" evidence="13">
    <location>
        <begin position="47"/>
        <end position="191"/>
    </location>
</feature>
<dbReference type="Proteomes" id="UP000504635">
    <property type="component" value="Unplaced"/>
</dbReference>
<dbReference type="Gene3D" id="2.60.40.1400">
    <property type="entry name" value="G protein-activated inward rectifier potassium channel 1"/>
    <property type="match status" value="1"/>
</dbReference>
<feature type="transmembrane region" description="Helical" evidence="12">
    <location>
        <begin position="78"/>
        <end position="103"/>
    </location>
</feature>
<dbReference type="Gene3D" id="1.10.287.70">
    <property type="match status" value="1"/>
</dbReference>
<keyword evidence="4 11" id="KW-0812">Transmembrane</keyword>
<dbReference type="GO" id="GO:0034765">
    <property type="term" value="P:regulation of monoatomic ion transmembrane transport"/>
    <property type="evidence" value="ECO:0007669"/>
    <property type="project" value="TreeGrafter"/>
</dbReference>
<keyword evidence="2 11" id="KW-0813">Transport</keyword>
<evidence type="ECO:0000256" key="8">
    <source>
        <dbReference type="ARBA" id="ARBA00023065"/>
    </source>
</evidence>
<dbReference type="PIRSF" id="PIRSF005465">
    <property type="entry name" value="GIRK_kir"/>
    <property type="match status" value="1"/>
</dbReference>
<dbReference type="InterPro" id="IPR040445">
    <property type="entry name" value="Kir_TM"/>
</dbReference>
<dbReference type="SUPFAM" id="SSF81324">
    <property type="entry name" value="Voltage-gated potassium channels"/>
    <property type="match status" value="1"/>
</dbReference>
<keyword evidence="10 11" id="KW-0407">Ion channel</keyword>
<feature type="transmembrane region" description="Helical" evidence="12">
    <location>
        <begin position="163"/>
        <end position="185"/>
    </location>
</feature>
<dbReference type="GO" id="GO:0005242">
    <property type="term" value="F:inward rectifier potassium channel activity"/>
    <property type="evidence" value="ECO:0007669"/>
    <property type="project" value="InterPro"/>
</dbReference>
<proteinExistence type="inferred from homology"/>
<evidence type="ECO:0000313" key="15">
    <source>
        <dbReference type="Proteomes" id="UP000504635"/>
    </source>
</evidence>
<dbReference type="PANTHER" id="PTHR11767">
    <property type="entry name" value="INWARD RECTIFIER POTASSIUM CHANNEL"/>
    <property type="match status" value="1"/>
</dbReference>
<protein>
    <submittedName>
        <fullName evidence="16">ATP-sensitive inward rectifier potassium channel 1-like isoform X1</fullName>
    </submittedName>
</protein>
<accession>A0A6J2XLE4</accession>
<dbReference type="InParanoid" id="A0A6J2XLE4"/>
<evidence type="ECO:0000256" key="3">
    <source>
        <dbReference type="ARBA" id="ARBA00022538"/>
    </source>
</evidence>
<dbReference type="AlphaFoldDB" id="A0A6J2XLE4"/>
<sequence length="413" mass="47608">MEQSNDNFMKIGYKIDISEKFKNSDWYYPALNFVRDQDDPDDHERIIHKNGLCNVSQHTPRSQKIFIFRYSKLVDSSWLFTLSVFLAVLFASWFTFALLYFVICYTHGDLEPDHLPENQEANGYKPCIYDIRGFSSCFLFSMEAQHTLGYGIKAPTDACAEAIFVNSIHCIIGFVMQGFMAAVIFSKMTKPRLRSQTILFSKNAVICPKDGKLCFAFRLGDIRTRYIIAAQVRAFMVKTKRTEEDEKLLHAQMEMKMQTDGCADSVFFNWPIVMYHVIDENSPLYFISPSDLCHQRFEIMVIIEGVDENTGQVAQAKSSYVPKEILWGSRFVSLLKYDELREEYEVDFSKFDSLVPISTPLCSAAYTDDYIEMQKSKVSSHLRLDFTPRQSIGEIPSNIISKFQTNISIENDT</sequence>
<dbReference type="Pfam" id="PF01007">
    <property type="entry name" value="IRK"/>
    <property type="match status" value="1"/>
</dbReference>
<dbReference type="PANTHER" id="PTHR11767:SF113">
    <property type="entry name" value="INWARDLY RECTIFYING POTASSIUM CHANNEL 2, ISOFORM D"/>
    <property type="match status" value="1"/>
</dbReference>
<keyword evidence="8 11" id="KW-0406">Ion transport</keyword>
<comment type="similarity">
    <text evidence="11">Belongs to the inward rectifier-type potassium channel (TC 1.A.2.1) family.</text>
</comment>
<keyword evidence="9 12" id="KW-0472">Membrane</keyword>
<keyword evidence="5 11" id="KW-0851">Voltage-gated channel</keyword>
<dbReference type="InterPro" id="IPR014756">
    <property type="entry name" value="Ig_E-set"/>
</dbReference>
<evidence type="ECO:0000256" key="9">
    <source>
        <dbReference type="ARBA" id="ARBA00023136"/>
    </source>
</evidence>
<name>A0A6J2XLE4_SITOR</name>
<dbReference type="InterPro" id="IPR013518">
    <property type="entry name" value="K_chnl_inward-rec_Kir_cyto"/>
</dbReference>
<keyword evidence="15" id="KW-1185">Reference proteome</keyword>
<dbReference type="SUPFAM" id="SSF81296">
    <property type="entry name" value="E set domains"/>
    <property type="match status" value="1"/>
</dbReference>
<dbReference type="InterPro" id="IPR041647">
    <property type="entry name" value="IRK_C"/>
</dbReference>
<evidence type="ECO:0000259" key="13">
    <source>
        <dbReference type="Pfam" id="PF01007"/>
    </source>
</evidence>
<dbReference type="OrthoDB" id="273257at2759"/>
<dbReference type="GO" id="GO:0034702">
    <property type="term" value="C:monoatomic ion channel complex"/>
    <property type="evidence" value="ECO:0007669"/>
    <property type="project" value="UniProtKB-KW"/>
</dbReference>
<dbReference type="PRINTS" id="PR01320">
    <property type="entry name" value="KIRCHANNEL"/>
</dbReference>
<evidence type="ECO:0000259" key="14">
    <source>
        <dbReference type="Pfam" id="PF17655"/>
    </source>
</evidence>
<organism evidence="15 16">
    <name type="scientific">Sitophilus oryzae</name>
    <name type="common">Rice weevil</name>
    <name type="synonym">Curculio oryzae</name>
    <dbReference type="NCBI Taxonomy" id="7048"/>
    <lineage>
        <taxon>Eukaryota</taxon>
        <taxon>Metazoa</taxon>
        <taxon>Ecdysozoa</taxon>
        <taxon>Arthropoda</taxon>
        <taxon>Hexapoda</taxon>
        <taxon>Insecta</taxon>
        <taxon>Pterygota</taxon>
        <taxon>Neoptera</taxon>
        <taxon>Endopterygota</taxon>
        <taxon>Coleoptera</taxon>
        <taxon>Polyphaga</taxon>
        <taxon>Cucujiformia</taxon>
        <taxon>Curculionidae</taxon>
        <taxon>Dryophthorinae</taxon>
        <taxon>Sitophilus</taxon>
    </lineage>
</organism>
<gene>
    <name evidence="16" type="primary">LOC115879161</name>
</gene>
<dbReference type="Pfam" id="PF17655">
    <property type="entry name" value="IRK_C"/>
    <property type="match status" value="1"/>
</dbReference>
<dbReference type="RefSeq" id="XP_030751705.1">
    <property type="nucleotide sequence ID" value="XM_030895845.1"/>
</dbReference>